<keyword evidence="2" id="KW-0812">Transmembrane</keyword>
<name>A0AAE0GZG4_9CHLO</name>
<dbReference type="AlphaFoldDB" id="A0AAE0GZG4"/>
<comment type="caution">
    <text evidence="3">The sequence shown here is derived from an EMBL/GenBank/DDBJ whole genome shotgun (WGS) entry which is preliminary data.</text>
</comment>
<feature type="region of interest" description="Disordered" evidence="1">
    <location>
        <begin position="144"/>
        <end position="165"/>
    </location>
</feature>
<reference evidence="3 4" key="1">
    <citation type="journal article" date="2015" name="Genome Biol. Evol.">
        <title>Comparative Genomics of a Bacterivorous Green Alga Reveals Evolutionary Causalities and Consequences of Phago-Mixotrophic Mode of Nutrition.</title>
        <authorList>
            <person name="Burns J.A."/>
            <person name="Paasch A."/>
            <person name="Narechania A."/>
            <person name="Kim E."/>
        </authorList>
    </citation>
    <scope>NUCLEOTIDE SEQUENCE [LARGE SCALE GENOMIC DNA]</scope>
    <source>
        <strain evidence="3 4">PLY_AMNH</strain>
    </source>
</reference>
<proteinExistence type="predicted"/>
<dbReference type="Proteomes" id="UP001190700">
    <property type="component" value="Unassembled WGS sequence"/>
</dbReference>
<sequence length="532" mass="58273">MAPVPPPPYPWIAGDTVYEEVEVGEERSASEAAVDYTLVAAGGAMVAVIVAVAVFVKYRKKVKEDAKKELTDELFESHDNPLAALLDTHEGKTAMLQNMERGFLEDFLLSEAKKGKDDGITGGKKTRKKQSVFTTMMQDCEDGNTFNPMMAHRNPSLKRSSSGMTHAQSFLLRANTMARDDFDDDETSVFEMTELKPSASNLSAGAITKQTDEDAEAIFFKEFLQLPEDVREMQANMLGKDLLTTEVASELATMTPQSLLNEVLLSVEVDMQGLQEKLATVPTFYQAAIQAKLEKANINLRKIMDDVDLAQQLQDAKDTNSDAGLQRSSSASAMTAYDLMESMCQDANAVFAGIQEATALATDWEKTKAKAEATKAMELPAVSAEEEGDQMVVLLAQVKTKLRKVGRKQTVLSAKETRKRGSTISNNFGSGISKELKQALMARRAAHKLAARARTKRATIIAEQQEANKSGDQDLEKGLLQPDKEDAAMLNPLFDGDSSAKAVMNRHTAAKSVYSRAVAKTFNKKRDEDVSQ</sequence>
<keyword evidence="4" id="KW-1185">Reference proteome</keyword>
<keyword evidence="2" id="KW-1133">Transmembrane helix</keyword>
<accession>A0AAE0GZG4</accession>
<evidence type="ECO:0000313" key="4">
    <source>
        <dbReference type="Proteomes" id="UP001190700"/>
    </source>
</evidence>
<dbReference type="EMBL" id="LGRX02000968">
    <property type="protein sequence ID" value="KAK3287197.1"/>
    <property type="molecule type" value="Genomic_DNA"/>
</dbReference>
<feature type="transmembrane region" description="Helical" evidence="2">
    <location>
        <begin position="36"/>
        <end position="58"/>
    </location>
</feature>
<evidence type="ECO:0000256" key="2">
    <source>
        <dbReference type="SAM" id="Phobius"/>
    </source>
</evidence>
<evidence type="ECO:0000256" key="1">
    <source>
        <dbReference type="SAM" id="MobiDB-lite"/>
    </source>
</evidence>
<keyword evidence="2" id="KW-0472">Membrane</keyword>
<gene>
    <name evidence="3" type="ORF">CYMTET_5282</name>
</gene>
<evidence type="ECO:0000313" key="3">
    <source>
        <dbReference type="EMBL" id="KAK3287197.1"/>
    </source>
</evidence>
<protein>
    <submittedName>
        <fullName evidence="3">Uncharacterized protein</fullName>
    </submittedName>
</protein>
<organism evidence="3 4">
    <name type="scientific">Cymbomonas tetramitiformis</name>
    <dbReference type="NCBI Taxonomy" id="36881"/>
    <lineage>
        <taxon>Eukaryota</taxon>
        <taxon>Viridiplantae</taxon>
        <taxon>Chlorophyta</taxon>
        <taxon>Pyramimonadophyceae</taxon>
        <taxon>Pyramimonadales</taxon>
        <taxon>Pyramimonadaceae</taxon>
        <taxon>Cymbomonas</taxon>
    </lineage>
</organism>